<proteinExistence type="predicted"/>
<name>A0ABX1X8U2_9BACL</name>
<keyword evidence="3" id="KW-1185">Reference proteome</keyword>
<sequence>MVNLVRNENMKIYRRTRTWILVGFMIALVLFVNIIEWHSDGKQSQGEGWRVELQQEKEHRNELLTKPELAEESRTYNLQRIALIDYHLEKGILTTDGTMWDGINGSASMVLVITVFTIIIAGDILAGEFSTGTIKLLLIRPANRLKILIANISLP</sequence>
<dbReference type="Pfam" id="PF12679">
    <property type="entry name" value="ABC2_membrane_2"/>
    <property type="match status" value="1"/>
</dbReference>
<evidence type="ECO:0000256" key="1">
    <source>
        <dbReference type="SAM" id="Phobius"/>
    </source>
</evidence>
<reference evidence="2 3" key="1">
    <citation type="submission" date="2019-10" db="EMBL/GenBank/DDBJ databases">
        <title>Description of Paenibacillus humi sp. nov.</title>
        <authorList>
            <person name="Carlier A."/>
            <person name="Qi S."/>
        </authorList>
    </citation>
    <scope>NUCLEOTIDE SEQUENCE [LARGE SCALE GENOMIC DNA]</scope>
    <source>
        <strain evidence="2 3">LMG 31461</strain>
    </source>
</reference>
<organism evidence="2 3">
    <name type="scientific">Paenibacillus plantarum</name>
    <dbReference type="NCBI Taxonomy" id="2654975"/>
    <lineage>
        <taxon>Bacteria</taxon>
        <taxon>Bacillati</taxon>
        <taxon>Bacillota</taxon>
        <taxon>Bacilli</taxon>
        <taxon>Bacillales</taxon>
        <taxon>Paenibacillaceae</taxon>
        <taxon>Paenibacillus</taxon>
    </lineage>
</organism>
<dbReference type="RefSeq" id="WP_171630349.1">
    <property type="nucleotide sequence ID" value="NZ_WHNY01000036.1"/>
</dbReference>
<feature type="transmembrane region" description="Helical" evidence="1">
    <location>
        <begin position="107"/>
        <end position="126"/>
    </location>
</feature>
<accession>A0ABX1X8U2</accession>
<keyword evidence="1" id="KW-0472">Membrane</keyword>
<dbReference type="EMBL" id="WHNY01000036">
    <property type="protein sequence ID" value="NOU64626.1"/>
    <property type="molecule type" value="Genomic_DNA"/>
</dbReference>
<evidence type="ECO:0000313" key="3">
    <source>
        <dbReference type="Proteomes" id="UP000653578"/>
    </source>
</evidence>
<feature type="transmembrane region" description="Helical" evidence="1">
    <location>
        <begin position="18"/>
        <end position="35"/>
    </location>
</feature>
<dbReference type="Proteomes" id="UP000653578">
    <property type="component" value="Unassembled WGS sequence"/>
</dbReference>
<evidence type="ECO:0000313" key="2">
    <source>
        <dbReference type="EMBL" id="NOU64626.1"/>
    </source>
</evidence>
<comment type="caution">
    <text evidence="2">The sequence shown here is derived from an EMBL/GenBank/DDBJ whole genome shotgun (WGS) entry which is preliminary data.</text>
</comment>
<dbReference type="PANTHER" id="PTHR37305">
    <property type="entry name" value="INTEGRAL MEMBRANE PROTEIN-RELATED"/>
    <property type="match status" value="1"/>
</dbReference>
<keyword evidence="1" id="KW-0812">Transmembrane</keyword>
<gene>
    <name evidence="2" type="ORF">GC096_11350</name>
</gene>
<dbReference type="PANTHER" id="PTHR37305:SF1">
    <property type="entry name" value="MEMBRANE PROTEIN"/>
    <property type="match status" value="1"/>
</dbReference>
<keyword evidence="1" id="KW-1133">Transmembrane helix</keyword>
<protein>
    <submittedName>
        <fullName evidence="2">ABC transporter permease subunit</fullName>
    </submittedName>
</protein>